<organism evidence="2 3">
    <name type="scientific">Maliponia aquimaris</name>
    <dbReference type="NCBI Taxonomy" id="1673631"/>
    <lineage>
        <taxon>Bacteria</taxon>
        <taxon>Pseudomonadati</taxon>
        <taxon>Pseudomonadota</taxon>
        <taxon>Alphaproteobacteria</taxon>
        <taxon>Rhodobacterales</taxon>
        <taxon>Paracoccaceae</taxon>
        <taxon>Maliponia</taxon>
    </lineage>
</organism>
<evidence type="ECO:0000313" key="3">
    <source>
        <dbReference type="Proteomes" id="UP000207598"/>
    </source>
</evidence>
<dbReference type="Proteomes" id="UP000207598">
    <property type="component" value="Unassembled WGS sequence"/>
</dbReference>
<dbReference type="InterPro" id="IPR055644">
    <property type="entry name" value="DUF7220"/>
</dbReference>
<protein>
    <submittedName>
        <fullName evidence="2">Uncharacterized protein</fullName>
    </submittedName>
</protein>
<keyword evidence="3" id="KW-1185">Reference proteome</keyword>
<accession>A0A238KSI5</accession>
<sequence length="217" mass="22963">MIRALHRWPGLLALALVTILSLSGAALSVFPAAERLAAPQAEAGLTVAALADRIQTVYPGVEQIRRSPSGRITAYWFDQGAPGAAVIDPVTGEGVASADPNQAERWLTNLHRSLFLGDGGRIFGPEGGAGRRRPDLRRHRGGPAGAGDMSQSRGLSALEAMANVLVGWCTAFVTQLVVFPAVGLQAGLGQHVTLSLVFTAVSFARSYLLRRLFVRQS</sequence>
<dbReference type="PANTHER" id="PTHR34219">
    <property type="entry name" value="IRON-REGULATED INNER MEMBRANE PROTEIN-RELATED"/>
    <property type="match status" value="1"/>
</dbReference>
<name>A0A238KSI5_9RHOB</name>
<feature type="region of interest" description="Disordered" evidence="1">
    <location>
        <begin position="123"/>
        <end position="151"/>
    </location>
</feature>
<proteinExistence type="predicted"/>
<dbReference type="AlphaFoldDB" id="A0A238KSI5"/>
<gene>
    <name evidence="2" type="ORF">MAA8898_03206</name>
</gene>
<dbReference type="Pfam" id="PF03929">
    <property type="entry name" value="PepSY_TM"/>
    <property type="match status" value="1"/>
</dbReference>
<dbReference type="InterPro" id="IPR005625">
    <property type="entry name" value="PepSY-ass_TM"/>
</dbReference>
<dbReference type="EMBL" id="FXYF01000009">
    <property type="protein sequence ID" value="SMX45620.1"/>
    <property type="molecule type" value="Genomic_DNA"/>
</dbReference>
<reference evidence="2 3" key="1">
    <citation type="submission" date="2017-05" db="EMBL/GenBank/DDBJ databases">
        <authorList>
            <person name="Song R."/>
            <person name="Chenine A.L."/>
            <person name="Ruprecht R.M."/>
        </authorList>
    </citation>
    <scope>NUCLEOTIDE SEQUENCE [LARGE SCALE GENOMIC DNA]</scope>
    <source>
        <strain evidence="2 3">CECT 8898</strain>
    </source>
</reference>
<dbReference type="PANTHER" id="PTHR34219:SF5">
    <property type="entry name" value="BLR4505 PROTEIN"/>
    <property type="match status" value="1"/>
</dbReference>
<feature type="compositionally biased region" description="Basic residues" evidence="1">
    <location>
        <begin position="130"/>
        <end position="141"/>
    </location>
</feature>
<evidence type="ECO:0000256" key="1">
    <source>
        <dbReference type="SAM" id="MobiDB-lite"/>
    </source>
</evidence>
<evidence type="ECO:0000313" key="2">
    <source>
        <dbReference type="EMBL" id="SMX45620.1"/>
    </source>
</evidence>
<dbReference type="Pfam" id="PF23858">
    <property type="entry name" value="DUF7220"/>
    <property type="match status" value="1"/>
</dbReference>